<sequence length="345" mass="37191">MASDAAINGELLVRAFHAKLLLVLLLLPSRGASIPTSEMDLLLAALRSRGYNLMGNAIATSDLQFDLLSTPSFTLFALPDYSLFALDMALPSSSSYVSALCIHAVPRRLSATYLRRLSLLPSSNPLPTLLTGRSLSVGLSNQSHGTIPRSIAVSMDGIELTAPGVYYSRHVAVHGLRRSLPIQPQDSQSVPSGPPHAHPRHSRQRPSKPSTNAQKQSDLITPSSHSPLFPPAPTFPPHPAHLPTSVQPPAPAPESMSARTLETNVKVSPVPSPVIRAHWEQLPRSPMANGVLWANIEDRTFQPMAPLMKGSNVGDQTVEEFEGGHIHVLKRHSGWSLEIPVGLQS</sequence>
<evidence type="ECO:0000313" key="3">
    <source>
        <dbReference type="EMBL" id="OWM84936.1"/>
    </source>
</evidence>
<evidence type="ECO:0008006" key="5">
    <source>
        <dbReference type="Google" id="ProtNLM"/>
    </source>
</evidence>
<dbReference type="InterPro" id="IPR052806">
    <property type="entry name" value="Fasciclin-like_AGP"/>
</dbReference>
<comment type="caution">
    <text evidence="3">The sequence shown here is derived from an EMBL/GenBank/DDBJ whole genome shotgun (WGS) entry which is preliminary data.</text>
</comment>
<feature type="region of interest" description="Disordered" evidence="1">
    <location>
        <begin position="182"/>
        <end position="256"/>
    </location>
</feature>
<gene>
    <name evidence="3" type="ORF">CDL15_Pgr027723</name>
</gene>
<dbReference type="EMBL" id="MTKT01001287">
    <property type="protein sequence ID" value="OWM84936.1"/>
    <property type="molecule type" value="Genomic_DNA"/>
</dbReference>
<feature type="compositionally biased region" description="Polar residues" evidence="1">
    <location>
        <begin position="182"/>
        <end position="191"/>
    </location>
</feature>
<feature type="compositionally biased region" description="Pro residues" evidence="1">
    <location>
        <begin position="228"/>
        <end position="252"/>
    </location>
</feature>
<dbReference type="Proteomes" id="UP000197138">
    <property type="component" value="Unassembled WGS sequence"/>
</dbReference>
<protein>
    <recommendedName>
        <fullName evidence="5">Fasciclin-like arabinogalactan protein 19</fullName>
    </recommendedName>
</protein>
<keyword evidence="2" id="KW-0732">Signal</keyword>
<reference evidence="4" key="1">
    <citation type="journal article" date="2017" name="Plant J.">
        <title>The pomegranate (Punica granatum L.) genome and the genomics of punicalagin biosynthesis.</title>
        <authorList>
            <person name="Qin G."/>
            <person name="Xu C."/>
            <person name="Ming R."/>
            <person name="Tang H."/>
            <person name="Guyot R."/>
            <person name="Kramer E.M."/>
            <person name="Hu Y."/>
            <person name="Yi X."/>
            <person name="Qi Y."/>
            <person name="Xu X."/>
            <person name="Gao Z."/>
            <person name="Pan H."/>
            <person name="Jian J."/>
            <person name="Tian Y."/>
            <person name="Yue Z."/>
            <person name="Xu Y."/>
        </authorList>
    </citation>
    <scope>NUCLEOTIDE SEQUENCE [LARGE SCALE GENOMIC DNA]</scope>
    <source>
        <strain evidence="4">cv. Dabenzi</strain>
    </source>
</reference>
<dbReference type="AlphaFoldDB" id="A0A218XJP7"/>
<evidence type="ECO:0000313" key="4">
    <source>
        <dbReference type="Proteomes" id="UP000197138"/>
    </source>
</evidence>
<accession>A0A218XJP7</accession>
<proteinExistence type="predicted"/>
<feature type="chain" id="PRO_5012013288" description="Fasciclin-like arabinogalactan protein 19" evidence="2">
    <location>
        <begin position="32"/>
        <end position="345"/>
    </location>
</feature>
<feature type="compositionally biased region" description="Basic residues" evidence="1">
    <location>
        <begin position="197"/>
        <end position="206"/>
    </location>
</feature>
<dbReference type="PANTHER" id="PTHR33985">
    <property type="entry name" value="OS02G0491300 PROTEIN-RELATED"/>
    <property type="match status" value="1"/>
</dbReference>
<feature type="compositionally biased region" description="Polar residues" evidence="1">
    <location>
        <begin position="207"/>
        <end position="226"/>
    </location>
</feature>
<evidence type="ECO:0000256" key="1">
    <source>
        <dbReference type="SAM" id="MobiDB-lite"/>
    </source>
</evidence>
<organism evidence="3 4">
    <name type="scientific">Punica granatum</name>
    <name type="common">Pomegranate</name>
    <dbReference type="NCBI Taxonomy" id="22663"/>
    <lineage>
        <taxon>Eukaryota</taxon>
        <taxon>Viridiplantae</taxon>
        <taxon>Streptophyta</taxon>
        <taxon>Embryophyta</taxon>
        <taxon>Tracheophyta</taxon>
        <taxon>Spermatophyta</taxon>
        <taxon>Magnoliopsida</taxon>
        <taxon>eudicotyledons</taxon>
        <taxon>Gunneridae</taxon>
        <taxon>Pentapetalae</taxon>
        <taxon>rosids</taxon>
        <taxon>malvids</taxon>
        <taxon>Myrtales</taxon>
        <taxon>Lythraceae</taxon>
        <taxon>Punica</taxon>
    </lineage>
</organism>
<dbReference type="PANTHER" id="PTHR33985:SF15">
    <property type="entry name" value="FASCICLIN-LIKE ARABINOGALACTAN PROTEIN 19"/>
    <property type="match status" value="1"/>
</dbReference>
<name>A0A218XJP7_PUNGR</name>
<evidence type="ECO:0000256" key="2">
    <source>
        <dbReference type="SAM" id="SignalP"/>
    </source>
</evidence>
<feature type="signal peptide" evidence="2">
    <location>
        <begin position="1"/>
        <end position="31"/>
    </location>
</feature>